<reference evidence="2 3" key="1">
    <citation type="journal article" date="2019" name="Mol. Biol. Evol.">
        <title>Blast fungal genomes show frequent chromosomal changes, gene gains and losses, and effector gene turnover.</title>
        <authorList>
            <person name="Gomez Luciano L.B."/>
            <person name="Jason Tsai I."/>
            <person name="Chuma I."/>
            <person name="Tosa Y."/>
            <person name="Chen Y.H."/>
            <person name="Li J.Y."/>
            <person name="Li M.Y."/>
            <person name="Jade Lu M.Y."/>
            <person name="Nakayashiki H."/>
            <person name="Li W.H."/>
        </authorList>
    </citation>
    <scope>NUCLEOTIDE SEQUENCE [LARGE SCALE GENOMIC DNA]</scope>
    <source>
        <strain evidence="2 3">NI907</strain>
    </source>
</reference>
<proteinExistence type="predicted"/>
<organism evidence="2 3">
    <name type="scientific">Pyricularia grisea</name>
    <name type="common">Crabgrass-specific blast fungus</name>
    <name type="synonym">Magnaporthe grisea</name>
    <dbReference type="NCBI Taxonomy" id="148305"/>
    <lineage>
        <taxon>Eukaryota</taxon>
        <taxon>Fungi</taxon>
        <taxon>Dikarya</taxon>
        <taxon>Ascomycota</taxon>
        <taxon>Pezizomycotina</taxon>
        <taxon>Sordariomycetes</taxon>
        <taxon>Sordariomycetidae</taxon>
        <taxon>Magnaporthales</taxon>
        <taxon>Pyriculariaceae</taxon>
        <taxon>Pyricularia</taxon>
    </lineage>
</organism>
<accession>A0A6P8AZX9</accession>
<evidence type="ECO:0008006" key="4">
    <source>
        <dbReference type="Google" id="ProtNLM"/>
    </source>
</evidence>
<dbReference type="GeneID" id="41965198"/>
<protein>
    <recommendedName>
        <fullName evidence="4">Fungal N-terminal domain-containing protein</fullName>
    </recommendedName>
</protein>
<dbReference type="Proteomes" id="UP000515153">
    <property type="component" value="Chromosome VII"/>
</dbReference>
<name>A0A6P8AZX9_PYRGI</name>
<feature type="coiled-coil region" evidence="1">
    <location>
        <begin position="69"/>
        <end position="128"/>
    </location>
</feature>
<dbReference type="KEGG" id="pgri:PgNI_10317"/>
<keyword evidence="2" id="KW-1185">Reference proteome</keyword>
<dbReference type="RefSeq" id="XP_030980364.1">
    <property type="nucleotide sequence ID" value="XM_031130290.1"/>
</dbReference>
<dbReference type="AlphaFoldDB" id="A0A6P8AZX9"/>
<evidence type="ECO:0000313" key="2">
    <source>
        <dbReference type="Proteomes" id="UP000515153"/>
    </source>
</evidence>
<evidence type="ECO:0000313" key="3">
    <source>
        <dbReference type="RefSeq" id="XP_030980364.1"/>
    </source>
</evidence>
<sequence length="138" mass="15597">MDPVSAAGFASSIITFIDFSTKLIKTSVGEDKEHKQISNVLEEYKAIANGLREPASASDSRDGEHWVKLRELANQCTDLAVKLATLLNDLKLKQGNKAWRSLESKWKSMRKEKDIANIEQKLDSLRGQVLVWMNFVMM</sequence>
<reference evidence="3" key="2">
    <citation type="submission" date="2019-10" db="EMBL/GenBank/DDBJ databases">
        <authorList>
            <consortium name="NCBI Genome Project"/>
        </authorList>
    </citation>
    <scope>NUCLEOTIDE SEQUENCE</scope>
    <source>
        <strain evidence="3">NI907</strain>
    </source>
</reference>
<evidence type="ECO:0000256" key="1">
    <source>
        <dbReference type="SAM" id="Coils"/>
    </source>
</evidence>
<reference evidence="3" key="3">
    <citation type="submission" date="2025-08" db="UniProtKB">
        <authorList>
            <consortium name="RefSeq"/>
        </authorList>
    </citation>
    <scope>IDENTIFICATION</scope>
    <source>
        <strain evidence="3">NI907</strain>
    </source>
</reference>
<gene>
    <name evidence="3" type="ORF">PgNI_10317</name>
</gene>
<keyword evidence="1" id="KW-0175">Coiled coil</keyword>